<sequence length="32" mass="3741">MAKTNVFLTVPIALMPLAFSQQRKLWYCLRLS</sequence>
<dbReference type="EMBL" id="GBRH01164992">
    <property type="protein sequence ID" value="JAE32904.1"/>
    <property type="molecule type" value="Transcribed_RNA"/>
</dbReference>
<evidence type="ECO:0000313" key="1">
    <source>
        <dbReference type="EMBL" id="JAE32904.1"/>
    </source>
</evidence>
<protein>
    <submittedName>
        <fullName evidence="1">Uncharacterized protein</fullName>
    </submittedName>
</protein>
<proteinExistence type="predicted"/>
<reference evidence="1" key="2">
    <citation type="journal article" date="2015" name="Data Brief">
        <title>Shoot transcriptome of the giant reed, Arundo donax.</title>
        <authorList>
            <person name="Barrero R.A."/>
            <person name="Guerrero F.D."/>
            <person name="Moolhuijzen P."/>
            <person name="Goolsby J.A."/>
            <person name="Tidwell J."/>
            <person name="Bellgard S.E."/>
            <person name="Bellgard M.I."/>
        </authorList>
    </citation>
    <scope>NUCLEOTIDE SEQUENCE</scope>
    <source>
        <tissue evidence="1">Shoot tissue taken approximately 20 cm above the soil surface</tissue>
    </source>
</reference>
<accession>A0A0A9HAR6</accession>
<dbReference type="AlphaFoldDB" id="A0A0A9HAR6"/>
<reference evidence="1" key="1">
    <citation type="submission" date="2014-09" db="EMBL/GenBank/DDBJ databases">
        <authorList>
            <person name="Magalhaes I.L.F."/>
            <person name="Oliveira U."/>
            <person name="Santos F.R."/>
            <person name="Vidigal T.H.D.A."/>
            <person name="Brescovit A.D."/>
            <person name="Santos A.J."/>
        </authorList>
    </citation>
    <scope>NUCLEOTIDE SEQUENCE</scope>
    <source>
        <tissue evidence="1">Shoot tissue taken approximately 20 cm above the soil surface</tissue>
    </source>
</reference>
<name>A0A0A9HAR6_ARUDO</name>
<organism evidence="1">
    <name type="scientific">Arundo donax</name>
    <name type="common">Giant reed</name>
    <name type="synonym">Donax arundinaceus</name>
    <dbReference type="NCBI Taxonomy" id="35708"/>
    <lineage>
        <taxon>Eukaryota</taxon>
        <taxon>Viridiplantae</taxon>
        <taxon>Streptophyta</taxon>
        <taxon>Embryophyta</taxon>
        <taxon>Tracheophyta</taxon>
        <taxon>Spermatophyta</taxon>
        <taxon>Magnoliopsida</taxon>
        <taxon>Liliopsida</taxon>
        <taxon>Poales</taxon>
        <taxon>Poaceae</taxon>
        <taxon>PACMAD clade</taxon>
        <taxon>Arundinoideae</taxon>
        <taxon>Arundineae</taxon>
        <taxon>Arundo</taxon>
    </lineage>
</organism>